<dbReference type="OrthoDB" id="203724at2759"/>
<reference evidence="3 4" key="1">
    <citation type="submission" date="2016-04" db="EMBL/GenBank/DDBJ databases">
        <title>A degradative enzymes factory behind the ericoid mycorrhizal symbiosis.</title>
        <authorList>
            <consortium name="DOE Joint Genome Institute"/>
            <person name="Martino E."/>
            <person name="Morin E."/>
            <person name="Grelet G."/>
            <person name="Kuo A."/>
            <person name="Kohler A."/>
            <person name="Daghino S."/>
            <person name="Barry K."/>
            <person name="Choi C."/>
            <person name="Cichocki N."/>
            <person name="Clum A."/>
            <person name="Copeland A."/>
            <person name="Hainaut M."/>
            <person name="Haridas S."/>
            <person name="Labutti K."/>
            <person name="Lindquist E."/>
            <person name="Lipzen A."/>
            <person name="Khouja H.-R."/>
            <person name="Murat C."/>
            <person name="Ohm R."/>
            <person name="Olson A."/>
            <person name="Spatafora J."/>
            <person name="Veneault-Fourrey C."/>
            <person name="Henrissat B."/>
            <person name="Grigoriev I."/>
            <person name="Martin F."/>
            <person name="Perotto S."/>
        </authorList>
    </citation>
    <scope>NUCLEOTIDE SEQUENCE [LARGE SCALE GENOMIC DNA]</scope>
    <source>
        <strain evidence="3 4">E</strain>
    </source>
</reference>
<proteinExistence type="predicted"/>
<feature type="compositionally biased region" description="Polar residues" evidence="2">
    <location>
        <begin position="55"/>
        <end position="79"/>
    </location>
</feature>
<dbReference type="InterPro" id="IPR024420">
    <property type="entry name" value="TRAPP_III_complex_Trs85"/>
</dbReference>
<gene>
    <name evidence="3" type="ORF">K444DRAFT_627230</name>
</gene>
<feature type="region of interest" description="Disordered" evidence="2">
    <location>
        <begin position="55"/>
        <end position="82"/>
    </location>
</feature>
<dbReference type="PANTHER" id="PTHR12975">
    <property type="entry name" value="TRANSPORT PROTEIN TRAPP"/>
    <property type="match status" value="1"/>
</dbReference>
<evidence type="ECO:0000313" key="4">
    <source>
        <dbReference type="Proteomes" id="UP000235371"/>
    </source>
</evidence>
<dbReference type="EMBL" id="KZ613783">
    <property type="protein sequence ID" value="PMD62271.1"/>
    <property type="molecule type" value="Genomic_DNA"/>
</dbReference>
<dbReference type="GeneID" id="36590849"/>
<dbReference type="Pfam" id="PF03357">
    <property type="entry name" value="Snf7"/>
    <property type="match status" value="1"/>
</dbReference>
<dbReference type="InterPro" id="IPR005024">
    <property type="entry name" value="Snf7_fam"/>
</dbReference>
<dbReference type="InParanoid" id="A0A2J6TH02"/>
<feature type="compositionally biased region" description="Basic and acidic residues" evidence="2">
    <location>
        <begin position="1221"/>
        <end position="1274"/>
    </location>
</feature>
<keyword evidence="1" id="KW-0175">Coiled coil</keyword>
<keyword evidence="4" id="KW-1185">Reference proteome</keyword>
<dbReference type="Proteomes" id="UP000235371">
    <property type="component" value="Unassembled WGS sequence"/>
</dbReference>
<protein>
    <submittedName>
        <fullName evidence="3">Uncharacterized protein</fullName>
    </submittedName>
</protein>
<organism evidence="3 4">
    <name type="scientific">Hyaloscypha bicolor E</name>
    <dbReference type="NCBI Taxonomy" id="1095630"/>
    <lineage>
        <taxon>Eukaryota</taxon>
        <taxon>Fungi</taxon>
        <taxon>Dikarya</taxon>
        <taxon>Ascomycota</taxon>
        <taxon>Pezizomycotina</taxon>
        <taxon>Leotiomycetes</taxon>
        <taxon>Helotiales</taxon>
        <taxon>Hyaloscyphaceae</taxon>
        <taxon>Hyaloscypha</taxon>
        <taxon>Hyaloscypha bicolor</taxon>
    </lineage>
</organism>
<dbReference type="GO" id="GO:1990072">
    <property type="term" value="C:TRAPPIII protein complex"/>
    <property type="evidence" value="ECO:0007669"/>
    <property type="project" value="TreeGrafter"/>
</dbReference>
<feature type="region of interest" description="Disordered" evidence="2">
    <location>
        <begin position="766"/>
        <end position="813"/>
    </location>
</feature>
<dbReference type="STRING" id="1095630.A0A2J6TH02"/>
<dbReference type="PANTHER" id="PTHR12975:SF6">
    <property type="entry name" value="TRAFFICKING PROTEIN PARTICLE COMPLEX SUBUNIT 8"/>
    <property type="match status" value="1"/>
</dbReference>
<dbReference type="RefSeq" id="XP_024739175.1">
    <property type="nucleotide sequence ID" value="XM_024882772.1"/>
</dbReference>
<name>A0A2J6TH02_9HELO</name>
<feature type="region of interest" description="Disordered" evidence="2">
    <location>
        <begin position="1"/>
        <end position="34"/>
    </location>
</feature>
<feature type="region of interest" description="Disordered" evidence="2">
    <location>
        <begin position="1221"/>
        <end position="1296"/>
    </location>
</feature>
<sequence length="1296" mass="143920">MTPLSHASAFEPADPPGSSSLRLPKLRGSLDTQSMASSISTLPYRNSNASVSSLFASTSTPTGSRSVSPSGTGTPSKMISGSVFGGFSGDRHQLSPADKPDDPRSLIMQAFVPHIAVHTSADTKELVKNKGFNGGLWELLRPFGERIQGKVTVRDSIGAGKTWEDFAVRFVELGDGLEIPEAVSSSRKSAEGRILAANGTKPPADSVLAQRMRTGGDIGPIETLVDRHLSHAEQFPSMSSEEFLNFKDTQLRSPDIPSPFYTLYMRRLLSGLPLAPHETFSHPVACVIAISSRNANPIETLRNLYDESSHGAKRLPLWVNNEYLRYYVLVHDEERDDITKSMTLFEQMKRHFGLHCHLLRLRSSECVATDDDSIRLPRCEWLAAPEELAEIQTRELLEDIEDSYPCIYESDTTAIKTFIREMVTQSIVPSMERCVATWNDQVASRRRGISGRLISMSKKWAFGSSSRSSSNGPTSSNSNYDALQAFYRPDAPEAVMRKLADYAFMLRDWKLAYSTYDLLRTDFNNDKAWKYHAAANEMAAVSQLMMPQAISSRVRSETIDQMLETASYSYITRCGATYGALRSLALGMELLRLRGGSATEDAARWGTRLLEYKVVGVVGDPLFKERVSACYASKKGAGTELWGSRTRKSALWSILAADAWLTLGKIQQSKQRVEEANGKYSILTHQDSLSHFAHANDFLEALQREVQLALYPESGIEGPGQVEDLIDTSIGEESEAFVSRPHRRSLMGQVAPLANLESAPLHGTLLEGEDEAPRMDQFEFRTRPDNRDKKTSSSPESKTKQQHHNHPLPSHSTYAVNIPLKMSELLTYLQSNEPQFRKNRLASLYSDFSALSSTNPDGYTANLHAWRTALSHAALAGVIPSSSTSTQNSSHIPSRLSFSIDTNLAKELESKEWGRPLGLGSVVNDALGKREWIPCKDFLESNESIYYKRWVRIPGVGEVLQWGLRQLGLNFGSGGMMSGRVVVLENLETAAKEVMKGYEARSKGRVERIYSRSAWKAAFGTVLGGGEMANSDVEILLRFLGRDKGVLVYNSSTVKFLVQNETQGISQEDETIASLKSLIQDLEAQVKGLEAKVEQLGDTAKEAVGRKNRLGALSALRSKKLAESTLGKRQATLAQLEEVFMNIEQAADQVELVRVMEASSRALGSLNKEVGGVERVEGVVDRLREEMERTDEVGQVIGEFGKEGVDEGEVDNELEVMEREERERREELERKEREAMEKRVAEETRRRLDALEAVESEAREKENARKQAEVSTDKEIEDSTMGMKRMSLDPPDAEMA</sequence>
<dbReference type="Pfam" id="PF12739">
    <property type="entry name" value="TRAPPC-Trs85"/>
    <property type="match status" value="1"/>
</dbReference>
<accession>A0A2J6TH02</accession>
<dbReference type="Gene3D" id="6.10.140.1230">
    <property type="match status" value="1"/>
</dbReference>
<evidence type="ECO:0000256" key="1">
    <source>
        <dbReference type="SAM" id="Coils"/>
    </source>
</evidence>
<evidence type="ECO:0000313" key="3">
    <source>
        <dbReference type="EMBL" id="PMD62271.1"/>
    </source>
</evidence>
<evidence type="ECO:0000256" key="2">
    <source>
        <dbReference type="SAM" id="MobiDB-lite"/>
    </source>
</evidence>
<dbReference type="GO" id="GO:0007034">
    <property type="term" value="P:vacuolar transport"/>
    <property type="evidence" value="ECO:0007669"/>
    <property type="project" value="InterPro"/>
</dbReference>
<feature type="compositionally biased region" description="Basic and acidic residues" evidence="2">
    <location>
        <begin position="771"/>
        <end position="791"/>
    </location>
</feature>
<feature type="coiled-coil region" evidence="1">
    <location>
        <begin position="1065"/>
        <end position="1099"/>
    </location>
</feature>